<evidence type="ECO:0000313" key="2">
    <source>
        <dbReference type="EMBL" id="MBC1173331.1"/>
    </source>
</evidence>
<accession>A0A7G3AGI2</accession>
<protein>
    <submittedName>
        <fullName evidence="2">Putative secreted protein</fullName>
    </submittedName>
</protein>
<feature type="chain" id="PRO_5028841877" evidence="1">
    <location>
        <begin position="22"/>
        <end position="81"/>
    </location>
</feature>
<proteinExistence type="predicted"/>
<dbReference type="EMBL" id="GITU01004628">
    <property type="protein sequence ID" value="MBC1173331.1"/>
    <property type="molecule type" value="Transcribed_RNA"/>
</dbReference>
<feature type="signal peptide" evidence="1">
    <location>
        <begin position="1"/>
        <end position="21"/>
    </location>
</feature>
<keyword evidence="1" id="KW-0732">Signal</keyword>
<dbReference type="AlphaFoldDB" id="A0A7G3AGI2"/>
<sequence length="81" mass="8788">MMSVGVKIILLFCFFFYVVVGEENGPFGSCLTAKQCKIDADPVACTEWVDVAVCLGPRGVLVAPCRPGYQMDPAGRCRKIV</sequence>
<evidence type="ECO:0000256" key="1">
    <source>
        <dbReference type="SAM" id="SignalP"/>
    </source>
</evidence>
<organism evidence="2">
    <name type="scientific">Lutzomyia longipalpis</name>
    <name type="common">Sand fly</name>
    <dbReference type="NCBI Taxonomy" id="7200"/>
    <lineage>
        <taxon>Eukaryota</taxon>
        <taxon>Metazoa</taxon>
        <taxon>Ecdysozoa</taxon>
        <taxon>Arthropoda</taxon>
        <taxon>Hexapoda</taxon>
        <taxon>Insecta</taxon>
        <taxon>Pterygota</taxon>
        <taxon>Neoptera</taxon>
        <taxon>Endopterygota</taxon>
        <taxon>Diptera</taxon>
        <taxon>Nematocera</taxon>
        <taxon>Psychodoidea</taxon>
        <taxon>Psychodidae</taxon>
        <taxon>Lutzomyia</taxon>
        <taxon>Lutzomyia</taxon>
    </lineage>
</organism>
<name>A0A7G3AGI2_LUTLO</name>
<reference evidence="2" key="1">
    <citation type="journal article" date="2020" name="BMC">
        <title>Leishmania infection induces a limited differential gene expression in the sand fly midgut.</title>
        <authorList>
            <person name="Coutinho-Abreu I.V."/>
            <person name="Serafim T.D."/>
            <person name="Meneses C."/>
            <person name="Kamhawi S."/>
            <person name="Oliveira F."/>
            <person name="Valenzuela J.G."/>
        </authorList>
    </citation>
    <scope>NUCLEOTIDE SEQUENCE</scope>
    <source>
        <strain evidence="2">Jacobina</strain>
        <tissue evidence="2">Midgut</tissue>
    </source>
</reference>